<dbReference type="PANTHER" id="PTHR46254:SF7">
    <property type="entry name" value="PI4-KINASE N-TERMINAL DOMAIN-CONTAINING PROTEIN"/>
    <property type="match status" value="1"/>
</dbReference>
<reference evidence="3" key="1">
    <citation type="journal article" date="2007" name="Science">
        <title>Evolutionary and biomedical insights from the rhesus macaque genome.</title>
        <authorList>
            <person name="Gibbs R.A."/>
            <person name="Rogers J."/>
            <person name="Katze M.G."/>
            <person name="Bumgarner R."/>
            <person name="Weinstock G.M."/>
            <person name="Mardis E.R."/>
            <person name="Remington K.A."/>
            <person name="Strausberg R.L."/>
            <person name="Venter J.C."/>
            <person name="Wilson R.K."/>
            <person name="Batzer M.A."/>
            <person name="Bustamante C.D."/>
            <person name="Eichler E.E."/>
            <person name="Hahn M.W."/>
            <person name="Hardison R.C."/>
            <person name="Makova K.D."/>
            <person name="Miller W."/>
            <person name="Milosavljevic A."/>
            <person name="Palermo R.E."/>
            <person name="Siepel A."/>
            <person name="Sikela J.M."/>
            <person name="Attaway T."/>
            <person name="Bell S."/>
            <person name="Bernard K.E."/>
            <person name="Buhay C.J."/>
            <person name="Chandrabose M.N."/>
            <person name="Dao M."/>
            <person name="Davis C."/>
            <person name="Delehaunty K.D."/>
            <person name="Ding Y."/>
            <person name="Dinh H.H."/>
            <person name="Dugan-Rocha S."/>
            <person name="Fulton L.A."/>
            <person name="Gabisi R.A."/>
            <person name="Garner T.T."/>
            <person name="Godfrey J."/>
            <person name="Hawes A.C."/>
            <person name="Hernandez J."/>
            <person name="Hines S."/>
            <person name="Holder M."/>
            <person name="Hume J."/>
            <person name="Jhangiani S.N."/>
            <person name="Joshi V."/>
            <person name="Khan Z.M."/>
            <person name="Kirkness E.F."/>
            <person name="Cree A."/>
            <person name="Fowler R.G."/>
            <person name="Lee S."/>
            <person name="Lewis L.R."/>
            <person name="Li Z."/>
            <person name="Liu Y.-S."/>
            <person name="Moore S.M."/>
            <person name="Muzny D."/>
            <person name="Nazareth L.V."/>
            <person name="Ngo D.N."/>
            <person name="Okwuonu G.O."/>
            <person name="Pai G."/>
            <person name="Parker D."/>
            <person name="Paul H.A."/>
            <person name="Pfannkoch C."/>
            <person name="Pohl C.S."/>
            <person name="Rogers Y.-H.C."/>
            <person name="Ruiz S.J."/>
            <person name="Sabo A."/>
            <person name="Santibanez J."/>
            <person name="Schneider B.W."/>
            <person name="Smith S.M."/>
            <person name="Sodergren E."/>
            <person name="Svatek A.F."/>
            <person name="Utterback T.R."/>
            <person name="Vattathil S."/>
            <person name="Warren W."/>
            <person name="White C.S."/>
            <person name="Chinwalla A.T."/>
            <person name="Feng Y."/>
            <person name="Halpern A.L."/>
            <person name="Hillier L.W."/>
            <person name="Huang X."/>
            <person name="Minx P."/>
            <person name="Nelson J.O."/>
            <person name="Pepin K.H."/>
            <person name="Qin X."/>
            <person name="Sutton G.G."/>
            <person name="Venter E."/>
            <person name="Walenz B.P."/>
            <person name="Wallis J.W."/>
            <person name="Worley K.C."/>
            <person name="Yang S.-P."/>
            <person name="Jones S.M."/>
            <person name="Marra M.A."/>
            <person name="Rocchi M."/>
            <person name="Schein J.E."/>
            <person name="Baertsch R."/>
            <person name="Clarke L."/>
            <person name="Csuros M."/>
            <person name="Glasscock J."/>
            <person name="Harris R.A."/>
            <person name="Havlak P."/>
            <person name="Jackson A.R."/>
            <person name="Jiang H."/>
            <person name="Liu Y."/>
            <person name="Messina D.N."/>
            <person name="Shen Y."/>
            <person name="Song H.X.-Z."/>
            <person name="Wylie T."/>
            <person name="Zhang L."/>
            <person name="Birney E."/>
            <person name="Han K."/>
            <person name="Konkel M.K."/>
            <person name="Lee J."/>
            <person name="Smit A.F.A."/>
            <person name="Ullmer B."/>
            <person name="Wang H."/>
            <person name="Xing J."/>
            <person name="Burhans R."/>
            <person name="Cheng Z."/>
            <person name="Karro J.E."/>
            <person name="Ma J."/>
            <person name="Raney B."/>
            <person name="She X."/>
            <person name="Cox M.J."/>
            <person name="Demuth J.P."/>
            <person name="Dumas L.J."/>
            <person name="Han S.-G."/>
            <person name="Hopkins J."/>
            <person name="Karimpour-Fard A."/>
            <person name="Kim Y.H."/>
            <person name="Pollack J.R."/>
            <person name="Vinar T."/>
            <person name="Addo-Quaye C."/>
            <person name="Degenhardt J."/>
            <person name="Denby A."/>
            <person name="Hubisz M.J."/>
            <person name="Indap A."/>
            <person name="Kosiol C."/>
            <person name="Lahn B.T."/>
            <person name="Lawson H.A."/>
            <person name="Marklein A."/>
            <person name="Nielsen R."/>
            <person name="Vallender E.J."/>
            <person name="Clark A.G."/>
            <person name="Ferguson B."/>
            <person name="Hernandez R.D."/>
            <person name="Hirani K."/>
            <person name="Kehrer-Sawatzki H."/>
            <person name="Kolb J."/>
            <person name="Patil S."/>
            <person name="Pu L.-L."/>
            <person name="Ren Y."/>
            <person name="Smith D.G."/>
            <person name="Wheeler D.A."/>
            <person name="Schenck I."/>
            <person name="Ball E.V."/>
            <person name="Chen R."/>
            <person name="Cooper D.N."/>
            <person name="Giardine B."/>
            <person name="Hsu F."/>
            <person name="Kent W.J."/>
            <person name="Lesk A."/>
            <person name="Nelson D.L."/>
            <person name="O'brien W.E."/>
            <person name="Pruefer K."/>
            <person name="Stenson P.D."/>
            <person name="Wallace J.C."/>
            <person name="Ke H."/>
            <person name="Liu X.-M."/>
            <person name="Wang P."/>
            <person name="Xiang A.P."/>
            <person name="Yang F."/>
            <person name="Barber G.P."/>
            <person name="Haussler D."/>
            <person name="Karolchik D."/>
            <person name="Kern A.D."/>
            <person name="Kuhn R.M."/>
            <person name="Smith K.E."/>
            <person name="Zwieg A.S."/>
        </authorList>
    </citation>
    <scope>NUCLEOTIDE SEQUENCE [LARGE SCALE GENOMIC DNA]</scope>
    <source>
        <strain evidence="3">17573</strain>
    </source>
</reference>
<reference evidence="2" key="3">
    <citation type="submission" date="2025-08" db="UniProtKB">
        <authorList>
            <consortium name="Ensembl"/>
        </authorList>
    </citation>
    <scope>IDENTIFICATION</scope>
    <source>
        <strain evidence="2">17573</strain>
    </source>
</reference>
<accession>A0A5F7ZKH9</accession>
<keyword evidence="1" id="KW-0472">Membrane</keyword>
<feature type="transmembrane region" description="Helical" evidence="1">
    <location>
        <begin position="78"/>
        <end position="99"/>
    </location>
</feature>
<dbReference type="AlphaFoldDB" id="A0A5F7ZKH9"/>
<evidence type="ECO:0000313" key="2">
    <source>
        <dbReference type="Ensembl" id="ENSMMUP00000066121.1"/>
    </source>
</evidence>
<feature type="transmembrane region" description="Helical" evidence="1">
    <location>
        <begin position="44"/>
        <end position="66"/>
    </location>
</feature>
<dbReference type="InParanoid" id="A0A5F7ZKH9"/>
<dbReference type="GeneTree" id="ENSGT00940000167556"/>
<evidence type="ECO:0000256" key="1">
    <source>
        <dbReference type="SAM" id="Phobius"/>
    </source>
</evidence>
<keyword evidence="3" id="KW-1185">Reference proteome</keyword>
<dbReference type="PRINTS" id="PR02045">
    <property type="entry name" value="F138DOMAIN"/>
</dbReference>
<reference evidence="2" key="2">
    <citation type="submission" date="2019-01" db="EMBL/GenBank/DDBJ databases">
        <authorList>
            <person name="Graves T."/>
            <person name="Eichler E.E."/>
            <person name="Wilson R.K."/>
        </authorList>
    </citation>
    <scope>NUCLEOTIDE SEQUENCE [LARGE SCALE GENOMIC DNA]</scope>
    <source>
        <strain evidence="2">17573</strain>
    </source>
</reference>
<dbReference type="Ensembl" id="ENSMMUT00000104629.1">
    <property type="protein sequence ID" value="ENSMMUP00000066121.1"/>
    <property type="gene ID" value="ENSMMUG00000059833.1"/>
</dbReference>
<keyword evidence="1" id="KW-1133">Transmembrane helix</keyword>
<sequence length="109" mass="12837">MHVKEKSRFSCSCIFYFILFYFILFYLFISETESRSVAQAGAQWHYLGSLQALPPGFTPFSGLSLPSSWDYRRLPPRLAIFFFYFLFFMFSVEMGFHHVSQDGLDLLML</sequence>
<evidence type="ECO:0000313" key="3">
    <source>
        <dbReference type="Proteomes" id="UP000006718"/>
    </source>
</evidence>
<organism evidence="2 3">
    <name type="scientific">Macaca mulatta</name>
    <name type="common">Rhesus macaque</name>
    <dbReference type="NCBI Taxonomy" id="9544"/>
    <lineage>
        <taxon>Eukaryota</taxon>
        <taxon>Metazoa</taxon>
        <taxon>Chordata</taxon>
        <taxon>Craniata</taxon>
        <taxon>Vertebrata</taxon>
        <taxon>Euteleostomi</taxon>
        <taxon>Mammalia</taxon>
        <taxon>Eutheria</taxon>
        <taxon>Euarchontoglires</taxon>
        <taxon>Primates</taxon>
        <taxon>Haplorrhini</taxon>
        <taxon>Catarrhini</taxon>
        <taxon>Cercopithecidae</taxon>
        <taxon>Cercopithecinae</taxon>
        <taxon>Macaca</taxon>
    </lineage>
</organism>
<name>A0A5F7ZKH9_MACMU</name>
<proteinExistence type="predicted"/>
<feature type="transmembrane region" description="Helical" evidence="1">
    <location>
        <begin position="9"/>
        <end position="29"/>
    </location>
</feature>
<reference evidence="2" key="4">
    <citation type="submission" date="2025-09" db="UniProtKB">
        <authorList>
            <consortium name="Ensembl"/>
        </authorList>
    </citation>
    <scope>IDENTIFICATION</scope>
    <source>
        <strain evidence="2">17573</strain>
    </source>
</reference>
<keyword evidence="1" id="KW-0812">Transmembrane</keyword>
<dbReference type="Proteomes" id="UP000006718">
    <property type="component" value="Chromosome 1"/>
</dbReference>
<protein>
    <submittedName>
        <fullName evidence="2">Uncharacterized protein</fullName>
    </submittedName>
</protein>
<dbReference type="VEuPathDB" id="HostDB:ENSMMUG00000059833"/>
<dbReference type="Bgee" id="ENSMMUG00000059833">
    <property type="expression patterns" value="Expressed in cerebellum and 6 other cell types or tissues"/>
</dbReference>
<dbReference type="PANTHER" id="PTHR46254">
    <property type="entry name" value="PROTEIN GVQW1-RELATED"/>
    <property type="match status" value="1"/>
</dbReference>